<feature type="binding site" evidence="6">
    <location>
        <position position="207"/>
    </location>
    <ligand>
        <name>a divalent metal cation</name>
        <dbReference type="ChEBI" id="CHEBI:60240"/>
        <label>2</label>
        <note>catalytic</note>
    </ligand>
</feature>
<evidence type="ECO:0000313" key="9">
    <source>
        <dbReference type="EMBL" id="MBB4915127.1"/>
    </source>
</evidence>
<sequence>MVEIKTPTELEAMREAGRVVANTLQAIRTQAAAGVSLLELNETAASIISAAGAKPAFLHYKPHFAPTPFPAVICASVNDVIVHGIPDRYRLRPGDLLSVDCGAYLDGWAADAAISLVIGPANPEDLRLIADAETALTDATAACVPGGRLGDIGHAVARVGRTAGYGIPTDFGGHGVGRAMHEDPHVANHGRPGRGMTLRPGLVLAIEPMFIAGGHDTYLTASDGWALTSVDGSRAVHVEHTVAITEDGPRVLTLP</sequence>
<comment type="function">
    <text evidence="1 6">Removes the N-terminal methionine from nascent proteins. The N-terminal methionine is often cleaved when the second residue in the primary sequence is small and uncharged (Met-Ala-, Cys, Gly, Pro, Ser, Thr, or Val). Requires deformylation of the N(alpha)-formylated initiator methionine before it can be hydrolyzed.</text>
</comment>
<feature type="binding site" evidence="6">
    <location>
        <position position="111"/>
    </location>
    <ligand>
        <name>a divalent metal cation</name>
        <dbReference type="ChEBI" id="CHEBI:60240"/>
        <label>1</label>
    </ligand>
</feature>
<keyword evidence="5 6" id="KW-0378">Hydrolase</keyword>
<keyword evidence="3 6" id="KW-0645">Protease</keyword>
<feature type="domain" description="Peptidase M24" evidence="8">
    <location>
        <begin position="11"/>
        <end position="246"/>
    </location>
</feature>
<keyword evidence="10" id="KW-1185">Reference proteome</keyword>
<evidence type="ECO:0000256" key="4">
    <source>
        <dbReference type="ARBA" id="ARBA00022723"/>
    </source>
</evidence>
<keyword evidence="4 6" id="KW-0479">Metal-binding</keyword>
<dbReference type="GO" id="GO:0070006">
    <property type="term" value="F:metalloaminopeptidase activity"/>
    <property type="evidence" value="ECO:0007669"/>
    <property type="project" value="UniProtKB-UniRule"/>
</dbReference>
<dbReference type="GO" id="GO:0005829">
    <property type="term" value="C:cytosol"/>
    <property type="evidence" value="ECO:0007669"/>
    <property type="project" value="TreeGrafter"/>
</dbReference>
<dbReference type="Pfam" id="PF00557">
    <property type="entry name" value="Peptidase_M24"/>
    <property type="match status" value="1"/>
</dbReference>
<feature type="binding site" evidence="6">
    <location>
        <position position="239"/>
    </location>
    <ligand>
        <name>a divalent metal cation</name>
        <dbReference type="ChEBI" id="CHEBI:60240"/>
        <label>1</label>
    </ligand>
</feature>
<feature type="binding site" evidence="6">
    <location>
        <position position="181"/>
    </location>
    <ligand>
        <name>substrate</name>
    </ligand>
</feature>
<evidence type="ECO:0000256" key="6">
    <source>
        <dbReference type="HAMAP-Rule" id="MF_01974"/>
    </source>
</evidence>
<comment type="catalytic activity">
    <reaction evidence="6 7">
        <text>Release of N-terminal amino acids, preferentially methionine, from peptides and arylamides.</text>
        <dbReference type="EC" id="3.4.11.18"/>
    </reaction>
</comment>
<dbReference type="Proteomes" id="UP000552644">
    <property type="component" value="Unassembled WGS sequence"/>
</dbReference>
<dbReference type="GO" id="GO:0004239">
    <property type="term" value="F:initiator methionyl aminopeptidase activity"/>
    <property type="evidence" value="ECO:0007669"/>
    <property type="project" value="UniProtKB-UniRule"/>
</dbReference>
<feature type="binding site" evidence="6">
    <location>
        <position position="111"/>
    </location>
    <ligand>
        <name>a divalent metal cation</name>
        <dbReference type="ChEBI" id="CHEBI:60240"/>
        <label>2</label>
        <note>catalytic</note>
    </ligand>
</feature>
<evidence type="ECO:0000256" key="1">
    <source>
        <dbReference type="ARBA" id="ARBA00002521"/>
    </source>
</evidence>
<evidence type="ECO:0000259" key="8">
    <source>
        <dbReference type="Pfam" id="PF00557"/>
    </source>
</evidence>
<protein>
    <recommendedName>
        <fullName evidence="6 7">Methionine aminopeptidase</fullName>
        <shortName evidence="6">MAP</shortName>
        <shortName evidence="6">MetAP</shortName>
        <ecNumber evidence="6 7">3.4.11.18</ecNumber>
    </recommendedName>
    <alternativeName>
        <fullName evidence="6">Peptidase M</fullName>
    </alternativeName>
</protein>
<comment type="subunit">
    <text evidence="6">Monomer.</text>
</comment>
<comment type="similarity">
    <text evidence="6">Belongs to the peptidase M24A family. Methionine aminopeptidase type 1 subfamily.</text>
</comment>
<evidence type="ECO:0000313" key="10">
    <source>
        <dbReference type="Proteomes" id="UP000552644"/>
    </source>
</evidence>
<feature type="binding site" evidence="6">
    <location>
        <position position="83"/>
    </location>
    <ligand>
        <name>substrate</name>
    </ligand>
</feature>
<keyword evidence="2 6" id="KW-0031">Aminopeptidase</keyword>
<feature type="binding site" evidence="6">
    <location>
        <position position="100"/>
    </location>
    <ligand>
        <name>a divalent metal cation</name>
        <dbReference type="ChEBI" id="CHEBI:60240"/>
        <label>1</label>
    </ligand>
</feature>
<dbReference type="HAMAP" id="MF_01974">
    <property type="entry name" value="MetAP_1"/>
    <property type="match status" value="1"/>
</dbReference>
<dbReference type="InterPro" id="IPR036005">
    <property type="entry name" value="Creatinase/aminopeptidase-like"/>
</dbReference>
<feature type="binding site" evidence="6">
    <location>
        <position position="174"/>
    </location>
    <ligand>
        <name>a divalent metal cation</name>
        <dbReference type="ChEBI" id="CHEBI:60240"/>
        <label>2</label>
        <note>catalytic</note>
    </ligand>
</feature>
<comment type="cofactor">
    <cofactor evidence="6">
        <name>Co(2+)</name>
        <dbReference type="ChEBI" id="CHEBI:48828"/>
    </cofactor>
    <cofactor evidence="6">
        <name>Zn(2+)</name>
        <dbReference type="ChEBI" id="CHEBI:29105"/>
    </cofactor>
    <cofactor evidence="6">
        <name>Mn(2+)</name>
        <dbReference type="ChEBI" id="CHEBI:29035"/>
    </cofactor>
    <cofactor evidence="6">
        <name>Fe(2+)</name>
        <dbReference type="ChEBI" id="CHEBI:29033"/>
    </cofactor>
    <text evidence="6">Binds 2 divalent metal cations per subunit. Has a high-affinity and a low affinity metal-binding site. The true nature of the physiological cofactor is under debate. The enzyme is active with cobalt, zinc, manganese or divalent iron ions. Most likely, methionine aminopeptidases function as mononuclear Fe(2+)-metalloproteases under physiological conditions, and the catalytically relevant metal-binding site has been assigned to the histidine-containing high-affinity site.</text>
</comment>
<dbReference type="PANTHER" id="PTHR43330">
    <property type="entry name" value="METHIONINE AMINOPEPTIDASE"/>
    <property type="match status" value="1"/>
</dbReference>
<evidence type="ECO:0000256" key="5">
    <source>
        <dbReference type="ARBA" id="ARBA00022801"/>
    </source>
</evidence>
<dbReference type="InterPro" id="IPR000994">
    <property type="entry name" value="Pept_M24"/>
</dbReference>
<dbReference type="InterPro" id="IPR001714">
    <property type="entry name" value="Pept_M24_MAP"/>
</dbReference>
<dbReference type="NCBIfam" id="TIGR00500">
    <property type="entry name" value="met_pdase_I"/>
    <property type="match status" value="1"/>
</dbReference>
<dbReference type="GO" id="GO:0006508">
    <property type="term" value="P:proteolysis"/>
    <property type="evidence" value="ECO:0007669"/>
    <property type="project" value="UniProtKB-KW"/>
</dbReference>
<name>A0A7W7QK93_9ACTN</name>
<gene>
    <name evidence="6" type="primary">map</name>
    <name evidence="9" type="ORF">FHS44_002212</name>
</gene>
<dbReference type="GO" id="GO:0046872">
    <property type="term" value="F:metal ion binding"/>
    <property type="evidence" value="ECO:0007669"/>
    <property type="project" value="UniProtKB-UniRule"/>
</dbReference>
<dbReference type="CDD" id="cd01086">
    <property type="entry name" value="MetAP1"/>
    <property type="match status" value="1"/>
</dbReference>
<comment type="caution">
    <text evidence="9">The sequence shown here is derived from an EMBL/GenBank/DDBJ whole genome shotgun (WGS) entry which is preliminary data.</text>
</comment>
<evidence type="ECO:0000256" key="3">
    <source>
        <dbReference type="ARBA" id="ARBA00022670"/>
    </source>
</evidence>
<dbReference type="PROSITE" id="PS00680">
    <property type="entry name" value="MAP_1"/>
    <property type="match status" value="1"/>
</dbReference>
<dbReference type="EC" id="3.4.11.18" evidence="6 7"/>
<dbReference type="RefSeq" id="WP_184713836.1">
    <property type="nucleotide sequence ID" value="NZ_JACHJP010000002.1"/>
</dbReference>
<organism evidence="9 10">
    <name type="scientific">Streptosporangium saharense</name>
    <dbReference type="NCBI Taxonomy" id="1706840"/>
    <lineage>
        <taxon>Bacteria</taxon>
        <taxon>Bacillati</taxon>
        <taxon>Actinomycetota</taxon>
        <taxon>Actinomycetes</taxon>
        <taxon>Streptosporangiales</taxon>
        <taxon>Streptosporangiaceae</taxon>
        <taxon>Streptosporangium</taxon>
    </lineage>
</organism>
<evidence type="ECO:0000256" key="7">
    <source>
        <dbReference type="RuleBase" id="RU003653"/>
    </source>
</evidence>
<dbReference type="EMBL" id="JACHJP010000002">
    <property type="protein sequence ID" value="MBB4915127.1"/>
    <property type="molecule type" value="Genomic_DNA"/>
</dbReference>
<accession>A0A7W7QK93</accession>
<dbReference type="AlphaFoldDB" id="A0A7W7QK93"/>
<dbReference type="InterPro" id="IPR002467">
    <property type="entry name" value="Pept_M24A_MAP1"/>
</dbReference>
<dbReference type="PRINTS" id="PR00599">
    <property type="entry name" value="MAPEPTIDASE"/>
</dbReference>
<dbReference type="SUPFAM" id="SSF55920">
    <property type="entry name" value="Creatinase/aminopeptidase"/>
    <property type="match status" value="1"/>
</dbReference>
<proteinExistence type="inferred from homology"/>
<dbReference type="Gene3D" id="3.90.230.10">
    <property type="entry name" value="Creatinase/methionine aminopeptidase superfamily"/>
    <property type="match status" value="1"/>
</dbReference>
<evidence type="ECO:0000256" key="2">
    <source>
        <dbReference type="ARBA" id="ARBA00022438"/>
    </source>
</evidence>
<dbReference type="PANTHER" id="PTHR43330:SF27">
    <property type="entry name" value="METHIONINE AMINOPEPTIDASE"/>
    <property type="match status" value="1"/>
</dbReference>
<reference evidence="9 10" key="1">
    <citation type="submission" date="2020-08" db="EMBL/GenBank/DDBJ databases">
        <title>Genomic Encyclopedia of Type Strains, Phase III (KMG-III): the genomes of soil and plant-associated and newly described type strains.</title>
        <authorList>
            <person name="Whitman W."/>
        </authorList>
    </citation>
    <scope>NUCLEOTIDE SEQUENCE [LARGE SCALE GENOMIC DNA]</scope>
    <source>
        <strain evidence="9 10">CECT 8840</strain>
    </source>
</reference>
<feature type="binding site" evidence="6">
    <location>
        <position position="239"/>
    </location>
    <ligand>
        <name>a divalent metal cation</name>
        <dbReference type="ChEBI" id="CHEBI:60240"/>
        <label>2</label>
        <note>catalytic</note>
    </ligand>
</feature>